<dbReference type="Pfam" id="PF08263">
    <property type="entry name" value="LRRNT_2"/>
    <property type="match status" value="1"/>
</dbReference>
<feature type="chain" id="PRO_5012932721" description="Leucine-rich repeat-containing N-terminal plant-type domain-containing protein" evidence="10">
    <location>
        <begin position="22"/>
        <end position="143"/>
    </location>
</feature>
<name>A0A1R3KHD3_COCAP</name>
<evidence type="ECO:0000313" key="13">
    <source>
        <dbReference type="Proteomes" id="UP000188268"/>
    </source>
</evidence>
<dbReference type="SUPFAM" id="SSF52058">
    <property type="entry name" value="L domain-like"/>
    <property type="match status" value="1"/>
</dbReference>
<keyword evidence="8" id="KW-0675">Receptor</keyword>
<keyword evidence="7" id="KW-0472">Membrane</keyword>
<evidence type="ECO:0000313" key="12">
    <source>
        <dbReference type="EMBL" id="OMP06469.1"/>
    </source>
</evidence>
<evidence type="ECO:0000259" key="11">
    <source>
        <dbReference type="Pfam" id="PF08263"/>
    </source>
</evidence>
<keyword evidence="9" id="KW-0325">Glycoprotein</keyword>
<evidence type="ECO:0000256" key="2">
    <source>
        <dbReference type="ARBA" id="ARBA00022614"/>
    </source>
</evidence>
<dbReference type="InterPro" id="IPR032675">
    <property type="entry name" value="LRR_dom_sf"/>
</dbReference>
<keyword evidence="13" id="KW-1185">Reference proteome</keyword>
<dbReference type="OMA" id="FFNTIHE"/>
<accession>A0A1R3KHD3</accession>
<evidence type="ECO:0000256" key="3">
    <source>
        <dbReference type="ARBA" id="ARBA00022692"/>
    </source>
</evidence>
<evidence type="ECO:0000256" key="8">
    <source>
        <dbReference type="ARBA" id="ARBA00023170"/>
    </source>
</evidence>
<dbReference type="InterPro" id="IPR046956">
    <property type="entry name" value="RLP23-like"/>
</dbReference>
<keyword evidence="6" id="KW-1133">Transmembrane helix</keyword>
<gene>
    <name evidence="12" type="ORF">CCACVL1_01557</name>
</gene>
<dbReference type="OrthoDB" id="973305at2759"/>
<evidence type="ECO:0000256" key="6">
    <source>
        <dbReference type="ARBA" id="ARBA00022989"/>
    </source>
</evidence>
<evidence type="ECO:0000256" key="5">
    <source>
        <dbReference type="ARBA" id="ARBA00022737"/>
    </source>
</evidence>
<evidence type="ECO:0000256" key="4">
    <source>
        <dbReference type="ARBA" id="ARBA00022729"/>
    </source>
</evidence>
<dbReference type="InterPro" id="IPR013210">
    <property type="entry name" value="LRR_N_plant-typ"/>
</dbReference>
<evidence type="ECO:0000256" key="9">
    <source>
        <dbReference type="ARBA" id="ARBA00023180"/>
    </source>
</evidence>
<keyword evidence="2" id="KW-0433">Leucine-rich repeat</keyword>
<dbReference type="GO" id="GO:0016020">
    <property type="term" value="C:membrane"/>
    <property type="evidence" value="ECO:0007669"/>
    <property type="project" value="UniProtKB-SubCell"/>
</dbReference>
<reference evidence="12 13" key="1">
    <citation type="submission" date="2013-09" db="EMBL/GenBank/DDBJ databases">
        <title>Corchorus capsularis genome sequencing.</title>
        <authorList>
            <person name="Alam M."/>
            <person name="Haque M.S."/>
            <person name="Islam M.S."/>
            <person name="Emdad E.M."/>
            <person name="Islam M.M."/>
            <person name="Ahmed B."/>
            <person name="Halim A."/>
            <person name="Hossen Q.M.M."/>
            <person name="Hossain M.Z."/>
            <person name="Ahmed R."/>
            <person name="Khan M.M."/>
            <person name="Islam R."/>
            <person name="Rashid M.M."/>
            <person name="Khan S.A."/>
            <person name="Rahman M.S."/>
            <person name="Alam M."/>
        </authorList>
    </citation>
    <scope>NUCLEOTIDE SEQUENCE [LARGE SCALE GENOMIC DNA]</scope>
    <source>
        <strain evidence="13">cv. CVL-1</strain>
        <tissue evidence="12">Whole seedling</tissue>
    </source>
</reference>
<dbReference type="PANTHER" id="PTHR48063">
    <property type="entry name" value="LRR RECEPTOR-LIKE KINASE"/>
    <property type="match status" value="1"/>
</dbReference>
<dbReference type="EMBL" id="AWWV01004906">
    <property type="protein sequence ID" value="OMP06469.1"/>
    <property type="molecule type" value="Genomic_DNA"/>
</dbReference>
<dbReference type="STRING" id="210143.A0A1R3KHD3"/>
<feature type="signal peptide" evidence="10">
    <location>
        <begin position="1"/>
        <end position="21"/>
    </location>
</feature>
<protein>
    <recommendedName>
        <fullName evidence="11">Leucine-rich repeat-containing N-terminal plant-type domain-containing protein</fullName>
    </recommendedName>
</protein>
<proteinExistence type="predicted"/>
<keyword evidence="3" id="KW-0812">Transmembrane</keyword>
<keyword evidence="4 10" id="KW-0732">Signal</keyword>
<dbReference type="PANTHER" id="PTHR48063:SF35">
    <property type="entry name" value="RECEPTOR-LIKE PROTEIN 12"/>
    <property type="match status" value="1"/>
</dbReference>
<evidence type="ECO:0000256" key="10">
    <source>
        <dbReference type="SAM" id="SignalP"/>
    </source>
</evidence>
<evidence type="ECO:0000256" key="7">
    <source>
        <dbReference type="ARBA" id="ARBA00023136"/>
    </source>
</evidence>
<keyword evidence="5" id="KW-0677">Repeat</keyword>
<evidence type="ECO:0000256" key="1">
    <source>
        <dbReference type="ARBA" id="ARBA00004479"/>
    </source>
</evidence>
<organism evidence="12 13">
    <name type="scientific">Corchorus capsularis</name>
    <name type="common">Jute</name>
    <dbReference type="NCBI Taxonomy" id="210143"/>
    <lineage>
        <taxon>Eukaryota</taxon>
        <taxon>Viridiplantae</taxon>
        <taxon>Streptophyta</taxon>
        <taxon>Embryophyta</taxon>
        <taxon>Tracheophyta</taxon>
        <taxon>Spermatophyta</taxon>
        <taxon>Magnoliopsida</taxon>
        <taxon>eudicotyledons</taxon>
        <taxon>Gunneridae</taxon>
        <taxon>Pentapetalae</taxon>
        <taxon>rosids</taxon>
        <taxon>malvids</taxon>
        <taxon>Malvales</taxon>
        <taxon>Malvaceae</taxon>
        <taxon>Grewioideae</taxon>
        <taxon>Apeibeae</taxon>
        <taxon>Corchorus</taxon>
    </lineage>
</organism>
<dbReference type="AlphaFoldDB" id="A0A1R3KHD3"/>
<dbReference type="Proteomes" id="UP000188268">
    <property type="component" value="Unassembled WGS sequence"/>
</dbReference>
<comment type="caution">
    <text evidence="12">The sequence shown here is derived from an EMBL/GenBank/DDBJ whole genome shotgun (WGS) entry which is preliminary data.</text>
</comment>
<dbReference type="Gramene" id="OMP06469">
    <property type="protein sequence ID" value="OMP06469"/>
    <property type="gene ID" value="CCACVL1_01557"/>
</dbReference>
<dbReference type="Gene3D" id="3.80.10.10">
    <property type="entry name" value="Ribonuclease Inhibitor"/>
    <property type="match status" value="1"/>
</dbReference>
<feature type="domain" description="Leucine-rich repeat-containing N-terminal plant-type" evidence="11">
    <location>
        <begin position="24"/>
        <end position="70"/>
    </location>
</feature>
<comment type="subcellular location">
    <subcellularLocation>
        <location evidence="1">Membrane</location>
        <topology evidence="1">Single-pass type I membrane protein</topology>
    </subcellularLocation>
</comment>
<sequence>MGKYLLVLSFIVLVYIKGCTGCLEEERKGLLELKKVFVDDSHHSLLPSSWNIHDPESSSDCCSWERVTCNSTSGHVIELSLHDLKLGEAAIVKTSVNWSQISLFQSFEKLRILDLSSNRLPDWNTTAGTNNLSIKIMIFKISR</sequence>